<name>A0A6J2TR80_DROLE</name>
<dbReference type="Proteomes" id="UP000504634">
    <property type="component" value="Unplaced"/>
</dbReference>
<organism evidence="2 3">
    <name type="scientific">Drosophila lebanonensis</name>
    <name type="common">Fruit fly</name>
    <name type="synonym">Scaptodrosophila lebanonensis</name>
    <dbReference type="NCBI Taxonomy" id="7225"/>
    <lineage>
        <taxon>Eukaryota</taxon>
        <taxon>Metazoa</taxon>
        <taxon>Ecdysozoa</taxon>
        <taxon>Arthropoda</taxon>
        <taxon>Hexapoda</taxon>
        <taxon>Insecta</taxon>
        <taxon>Pterygota</taxon>
        <taxon>Neoptera</taxon>
        <taxon>Endopterygota</taxon>
        <taxon>Diptera</taxon>
        <taxon>Brachycera</taxon>
        <taxon>Muscomorpha</taxon>
        <taxon>Ephydroidea</taxon>
        <taxon>Drosophilidae</taxon>
        <taxon>Scaptodrosophila</taxon>
    </lineage>
</organism>
<feature type="compositionally biased region" description="Polar residues" evidence="1">
    <location>
        <begin position="19"/>
        <end position="34"/>
    </location>
</feature>
<sequence length="91" mass="10878">MTDFLMNDILRSFRKMRMNKTSSQHSTPSSLHQTQRQPPQNLLNYQQLLQQQLQQDYQPVAQQTKDLKKIIKIIKKNVIKQKITRKMKIVV</sequence>
<keyword evidence="2" id="KW-1185">Reference proteome</keyword>
<dbReference type="GeneID" id="115626395"/>
<gene>
    <name evidence="3" type="primary">LOC115626395</name>
</gene>
<evidence type="ECO:0000313" key="2">
    <source>
        <dbReference type="Proteomes" id="UP000504634"/>
    </source>
</evidence>
<protein>
    <submittedName>
        <fullName evidence="3">Uncharacterized protein LOC115626395</fullName>
    </submittedName>
</protein>
<accession>A0A6J2TR80</accession>
<reference evidence="3" key="1">
    <citation type="submission" date="2025-08" db="UniProtKB">
        <authorList>
            <consortium name="RefSeq"/>
        </authorList>
    </citation>
    <scope>IDENTIFICATION</scope>
    <source>
        <strain evidence="3">11010-0011.00</strain>
        <tissue evidence="3">Whole body</tissue>
    </source>
</reference>
<proteinExistence type="predicted"/>
<evidence type="ECO:0000256" key="1">
    <source>
        <dbReference type="SAM" id="MobiDB-lite"/>
    </source>
</evidence>
<feature type="region of interest" description="Disordered" evidence="1">
    <location>
        <begin position="15"/>
        <end position="38"/>
    </location>
</feature>
<evidence type="ECO:0000313" key="3">
    <source>
        <dbReference type="RefSeq" id="XP_030377618.1"/>
    </source>
</evidence>
<dbReference type="RefSeq" id="XP_030377618.1">
    <property type="nucleotide sequence ID" value="XM_030521758.1"/>
</dbReference>
<dbReference type="AlphaFoldDB" id="A0A6J2TR80"/>